<evidence type="ECO:0000256" key="1">
    <source>
        <dbReference type="ARBA" id="ARBA00023015"/>
    </source>
</evidence>
<gene>
    <name evidence="5" type="ORF">SAMN05661012_02101</name>
    <name evidence="6" type="ORF">SR876_25830</name>
</gene>
<dbReference type="InterPro" id="IPR020449">
    <property type="entry name" value="Tscrpt_reg_AraC-type_HTH"/>
</dbReference>
<dbReference type="Proteomes" id="UP001326715">
    <property type="component" value="Chromosome"/>
</dbReference>
<dbReference type="EMBL" id="CP140154">
    <property type="protein sequence ID" value="WQG88344.1"/>
    <property type="molecule type" value="Genomic_DNA"/>
</dbReference>
<dbReference type="RefSeq" id="WP_072359645.1">
    <property type="nucleotide sequence ID" value="NZ_CP139972.1"/>
</dbReference>
<feature type="domain" description="HTH araC/xylS-type" evidence="4">
    <location>
        <begin position="216"/>
        <end position="314"/>
    </location>
</feature>
<dbReference type="Pfam" id="PF12833">
    <property type="entry name" value="HTH_18"/>
    <property type="match status" value="1"/>
</dbReference>
<name>A0A1K1PLN3_9BACT</name>
<protein>
    <submittedName>
        <fullName evidence="5">AraC-type DNA-binding protein</fullName>
    </submittedName>
    <submittedName>
        <fullName evidence="6">Helix-turn-helix transcriptional regulator</fullName>
    </submittedName>
</protein>
<dbReference type="InterPro" id="IPR018062">
    <property type="entry name" value="HTH_AraC-typ_CS"/>
</dbReference>
<dbReference type="Gene3D" id="1.10.10.60">
    <property type="entry name" value="Homeodomain-like"/>
    <property type="match status" value="1"/>
</dbReference>
<keyword evidence="1" id="KW-0805">Transcription regulation</keyword>
<evidence type="ECO:0000313" key="5">
    <source>
        <dbReference type="EMBL" id="SFW48626.1"/>
    </source>
</evidence>
<dbReference type="PROSITE" id="PS00041">
    <property type="entry name" value="HTH_ARAC_FAMILY_1"/>
    <property type="match status" value="1"/>
</dbReference>
<dbReference type="PANTHER" id="PTHR47893:SF1">
    <property type="entry name" value="REGULATORY PROTEIN PCHR"/>
    <property type="match status" value="1"/>
</dbReference>
<dbReference type="OrthoDB" id="1156172at2"/>
<dbReference type="SMART" id="SM00342">
    <property type="entry name" value="HTH_ARAC"/>
    <property type="match status" value="1"/>
</dbReference>
<evidence type="ECO:0000256" key="3">
    <source>
        <dbReference type="ARBA" id="ARBA00023163"/>
    </source>
</evidence>
<dbReference type="GO" id="GO:0043565">
    <property type="term" value="F:sequence-specific DNA binding"/>
    <property type="evidence" value="ECO:0007669"/>
    <property type="project" value="InterPro"/>
</dbReference>
<keyword evidence="8" id="KW-1185">Reference proteome</keyword>
<accession>A0A1K1PLN3</accession>
<evidence type="ECO:0000259" key="4">
    <source>
        <dbReference type="PROSITE" id="PS01124"/>
    </source>
</evidence>
<dbReference type="EMBL" id="FPIZ01000005">
    <property type="protein sequence ID" value="SFW48626.1"/>
    <property type="molecule type" value="Genomic_DNA"/>
</dbReference>
<keyword evidence="3" id="KW-0804">Transcription</keyword>
<dbReference type="SUPFAM" id="SSF46689">
    <property type="entry name" value="Homeodomain-like"/>
    <property type="match status" value="1"/>
</dbReference>
<dbReference type="GO" id="GO:0003700">
    <property type="term" value="F:DNA-binding transcription factor activity"/>
    <property type="evidence" value="ECO:0007669"/>
    <property type="project" value="InterPro"/>
</dbReference>
<evidence type="ECO:0000313" key="7">
    <source>
        <dbReference type="Proteomes" id="UP000183788"/>
    </source>
</evidence>
<dbReference type="InterPro" id="IPR018060">
    <property type="entry name" value="HTH_AraC"/>
</dbReference>
<reference evidence="5 7" key="1">
    <citation type="submission" date="2016-11" db="EMBL/GenBank/DDBJ databases">
        <authorList>
            <person name="Jaros S."/>
            <person name="Januszkiewicz K."/>
            <person name="Wedrychowicz H."/>
        </authorList>
    </citation>
    <scope>NUCLEOTIDE SEQUENCE [LARGE SCALE GENOMIC DNA]</scope>
    <source>
        <strain evidence="5 7">DSM 784</strain>
    </source>
</reference>
<proteinExistence type="predicted"/>
<dbReference type="InterPro" id="IPR009057">
    <property type="entry name" value="Homeodomain-like_sf"/>
</dbReference>
<organism evidence="5 7">
    <name type="scientific">Chitinophaga sancti</name>
    <dbReference type="NCBI Taxonomy" id="1004"/>
    <lineage>
        <taxon>Bacteria</taxon>
        <taxon>Pseudomonadati</taxon>
        <taxon>Bacteroidota</taxon>
        <taxon>Chitinophagia</taxon>
        <taxon>Chitinophagales</taxon>
        <taxon>Chitinophagaceae</taxon>
        <taxon>Chitinophaga</taxon>
    </lineage>
</organism>
<dbReference type="AlphaFoldDB" id="A0A1K1PLN3"/>
<evidence type="ECO:0000256" key="2">
    <source>
        <dbReference type="ARBA" id="ARBA00023125"/>
    </source>
</evidence>
<dbReference type="Proteomes" id="UP000183788">
    <property type="component" value="Unassembled WGS sequence"/>
</dbReference>
<sequence length="320" mass="37409">MSSKKQEMLRIAEKLGVSIDAVEGEIKHLRLNQLKIVDLLPEMLIMVRSLISSETFSYRRNQIGVMNKGVLISFQNILDKTEKGETFAARNMNNRPHVRITPSHVESEILFPKGMHVQQITILVELEYLKRFVGIDRNKLYYLFNTDKTFWIEEFMSPEMVILVSQLANLSLENVLSEAFYRLKALELMYMLFSNLLNRENTEHANLSKAEINAVYLVRNAIAYSLDKSPSKDELVKLSGMTELKLRKIFTQVFGRGIYEYYNHLRMQEAAKLLKQYNLSVSEVGYKLGFSNLSYFGRLFEKHFGLKPKKWQNEYETKYK</sequence>
<dbReference type="PANTHER" id="PTHR47893">
    <property type="entry name" value="REGULATORY PROTEIN PCHR"/>
    <property type="match status" value="1"/>
</dbReference>
<dbReference type="STRING" id="1004.SAMN05661012_02101"/>
<dbReference type="InterPro" id="IPR053142">
    <property type="entry name" value="PchR_regulatory_protein"/>
</dbReference>
<dbReference type="PRINTS" id="PR00032">
    <property type="entry name" value="HTHARAC"/>
</dbReference>
<evidence type="ECO:0000313" key="8">
    <source>
        <dbReference type="Proteomes" id="UP001326715"/>
    </source>
</evidence>
<reference evidence="6 8" key="2">
    <citation type="submission" date="2023-11" db="EMBL/GenBank/DDBJ databases">
        <title>MicrobeMod: A computational toolkit for identifying prokaryotic methylation and restriction-modification with nanopore sequencing.</title>
        <authorList>
            <person name="Crits-Christoph A."/>
            <person name="Kang S.C."/>
            <person name="Lee H."/>
            <person name="Ostrov N."/>
        </authorList>
    </citation>
    <scope>NUCLEOTIDE SEQUENCE [LARGE SCALE GENOMIC DNA]</scope>
    <source>
        <strain evidence="6 8">ATCC 23090</strain>
    </source>
</reference>
<dbReference type="PROSITE" id="PS01124">
    <property type="entry name" value="HTH_ARAC_FAMILY_2"/>
    <property type="match status" value="1"/>
</dbReference>
<keyword evidence="2 5" id="KW-0238">DNA-binding</keyword>
<evidence type="ECO:0000313" key="6">
    <source>
        <dbReference type="EMBL" id="WQG88344.1"/>
    </source>
</evidence>